<dbReference type="GO" id="GO:0004366">
    <property type="term" value="F:glycerol-3-phosphate O-acyltransferase activity"/>
    <property type="evidence" value="ECO:0007669"/>
    <property type="project" value="TreeGrafter"/>
</dbReference>
<protein>
    <recommendedName>
        <fullName evidence="3">Phospholipid/glycerol acyltransferase domain-containing protein</fullName>
    </recommendedName>
</protein>
<keyword evidence="2" id="KW-0472">Membrane</keyword>
<proteinExistence type="predicted"/>
<evidence type="ECO:0000313" key="4">
    <source>
        <dbReference type="EMBL" id="CAI6322448.1"/>
    </source>
</evidence>
<organism evidence="4 5">
    <name type="scientific">Periconia digitata</name>
    <dbReference type="NCBI Taxonomy" id="1303443"/>
    <lineage>
        <taxon>Eukaryota</taxon>
        <taxon>Fungi</taxon>
        <taxon>Dikarya</taxon>
        <taxon>Ascomycota</taxon>
        <taxon>Pezizomycotina</taxon>
        <taxon>Dothideomycetes</taxon>
        <taxon>Pleosporomycetidae</taxon>
        <taxon>Pleosporales</taxon>
        <taxon>Massarineae</taxon>
        <taxon>Periconiaceae</taxon>
        <taxon>Periconia</taxon>
    </lineage>
</organism>
<feature type="region of interest" description="Disordered" evidence="1">
    <location>
        <begin position="726"/>
        <end position="769"/>
    </location>
</feature>
<dbReference type="GO" id="GO:0008654">
    <property type="term" value="P:phospholipid biosynthetic process"/>
    <property type="evidence" value="ECO:0007669"/>
    <property type="project" value="TreeGrafter"/>
</dbReference>
<dbReference type="AlphaFoldDB" id="A0A9W4U6C2"/>
<dbReference type="InterPro" id="IPR002123">
    <property type="entry name" value="Plipid/glycerol_acylTrfase"/>
</dbReference>
<comment type="caution">
    <text evidence="4">The sequence shown here is derived from an EMBL/GenBank/DDBJ whole genome shotgun (WGS) entry which is preliminary data.</text>
</comment>
<feature type="compositionally biased region" description="Low complexity" evidence="1">
    <location>
        <begin position="645"/>
        <end position="657"/>
    </location>
</feature>
<evidence type="ECO:0000259" key="3">
    <source>
        <dbReference type="SMART" id="SM00563"/>
    </source>
</evidence>
<feature type="compositionally biased region" description="Acidic residues" evidence="1">
    <location>
        <begin position="746"/>
        <end position="763"/>
    </location>
</feature>
<dbReference type="SMART" id="SM00563">
    <property type="entry name" value="PlsC"/>
    <property type="match status" value="1"/>
</dbReference>
<dbReference type="OrthoDB" id="2427554at2759"/>
<evidence type="ECO:0000313" key="5">
    <source>
        <dbReference type="Proteomes" id="UP001152607"/>
    </source>
</evidence>
<sequence length="769" mass="85544">MAPKSKKIGYMNKQVYDAFLWTFSILVELFFREVHPRGSWKVPKDGPVIFVCAPHANQFVDPLILLRIVKRESNRRIHVLIAEKSMKRKFIGGVSSALGAVPVGRAMDLVRPAQGKLYLPDPVNDPCLLRGVDTKFDAHPFQVGGSVVLPKVDGVGASAEILEIKGPEEIKLKRPFKGGIAMQQLTGRNDMTKDGTFVGGASKLLGPAPGFEGINFQVAPKLDQSGVYDAVHTVLHQGGSVGIFPEGGSHDRSDLLPLKAGVAIMALGTVASKRDCNLKIIPVGMNYFHAHKFRSRAVIEFGNPIDVPLEMVDRFEGGHKREAIGELLEVIREGLISVTVTTPDYDTLMLIQAVRRLYNPTGTKLPLPRVVELNRRLVQGYTKYKDDPRIIQLKKEVLAYNKELLALRLRDHQVQYARVNVFTCLFLFWYRLIKLSFLTIFVVPGLLLFGGVFFVCKQISRAKAKQALAESNVKIAAKDVLATWKLLVAMAAAPSIYFMYVMIGTYLYTRNNVFGILPPGIKKRWLILGQWILYPTVTYAALRFGEVAMDIVKSLVPLIKIMSPWSGNQLVRLKDRREKLAQAITDIINELGPEMFDDFHSKRIIEDPFSKSPATTTSPTSTRRRPVTPPPQKEPSDPAQQNIADTYDYPTSPSSPSLHRAHTIPRNESFGDLANQDFFSTRPSTPKRDHSRTPSGSSLLGGGFQLKPFSTIDGGGLEEVSRRIKSGMRRRGLVRRRSSGAGSVFDEGDSEGVSDDEDEDEVVMVEKRR</sequence>
<feature type="transmembrane region" description="Helical" evidence="2">
    <location>
        <begin position="438"/>
        <end position="456"/>
    </location>
</feature>
<dbReference type="PANTHER" id="PTHR31605">
    <property type="entry name" value="GLYCEROL-3-PHOSPHATE O-ACYLTRANSFERASE 1"/>
    <property type="match status" value="1"/>
</dbReference>
<keyword evidence="5" id="KW-1185">Reference proteome</keyword>
<feature type="compositionally biased region" description="Basic residues" evidence="1">
    <location>
        <begin position="726"/>
        <end position="738"/>
    </location>
</feature>
<dbReference type="Proteomes" id="UP001152607">
    <property type="component" value="Unassembled WGS sequence"/>
</dbReference>
<dbReference type="Pfam" id="PF01553">
    <property type="entry name" value="Acyltransferase"/>
    <property type="match status" value="1"/>
</dbReference>
<dbReference type="EMBL" id="CAOQHR010000002">
    <property type="protein sequence ID" value="CAI6322448.1"/>
    <property type="molecule type" value="Genomic_DNA"/>
</dbReference>
<keyword evidence="2" id="KW-0812">Transmembrane</keyword>
<accession>A0A9W4U6C2</accession>
<dbReference type="SUPFAM" id="SSF69593">
    <property type="entry name" value="Glycerol-3-phosphate (1)-acyltransferase"/>
    <property type="match status" value="1"/>
</dbReference>
<gene>
    <name evidence="4" type="ORF">PDIGIT_LOCUS3651</name>
</gene>
<evidence type="ECO:0000256" key="1">
    <source>
        <dbReference type="SAM" id="MobiDB-lite"/>
    </source>
</evidence>
<feature type="domain" description="Phospholipid/glycerol acyltransferase" evidence="3">
    <location>
        <begin position="49"/>
        <end position="288"/>
    </location>
</feature>
<feature type="transmembrane region" description="Helical" evidence="2">
    <location>
        <begin position="486"/>
        <end position="508"/>
    </location>
</feature>
<feature type="region of interest" description="Disordered" evidence="1">
    <location>
        <begin position="607"/>
        <end position="703"/>
    </location>
</feature>
<dbReference type="PANTHER" id="PTHR31605:SF0">
    <property type="entry name" value="GLYCEROL-3-PHOSPHATE O-ACYLTRANSFERASE 1"/>
    <property type="match status" value="1"/>
</dbReference>
<dbReference type="InterPro" id="IPR052744">
    <property type="entry name" value="GPAT/DAPAT"/>
</dbReference>
<keyword evidence="2" id="KW-1133">Transmembrane helix</keyword>
<name>A0A9W4U6C2_9PLEO</name>
<feature type="compositionally biased region" description="Low complexity" evidence="1">
    <location>
        <begin position="612"/>
        <end position="621"/>
    </location>
</feature>
<evidence type="ECO:0000256" key="2">
    <source>
        <dbReference type="SAM" id="Phobius"/>
    </source>
</evidence>
<reference evidence="4" key="1">
    <citation type="submission" date="2023-01" db="EMBL/GenBank/DDBJ databases">
        <authorList>
            <person name="Van Ghelder C."/>
            <person name="Rancurel C."/>
        </authorList>
    </citation>
    <scope>NUCLEOTIDE SEQUENCE</scope>
    <source>
        <strain evidence="4">CNCM I-4278</strain>
    </source>
</reference>
<dbReference type="GO" id="GO:0016287">
    <property type="term" value="F:glycerone-phosphate O-acyltransferase activity"/>
    <property type="evidence" value="ECO:0007669"/>
    <property type="project" value="TreeGrafter"/>
</dbReference>